<evidence type="ECO:0000313" key="2">
    <source>
        <dbReference type="Proteomes" id="UP001368500"/>
    </source>
</evidence>
<organism evidence="1 2">
    <name type="scientific">Pseudaquabacterium rugosum</name>
    <dbReference type="NCBI Taxonomy" id="2984194"/>
    <lineage>
        <taxon>Bacteria</taxon>
        <taxon>Pseudomonadati</taxon>
        <taxon>Pseudomonadota</taxon>
        <taxon>Betaproteobacteria</taxon>
        <taxon>Burkholderiales</taxon>
        <taxon>Sphaerotilaceae</taxon>
        <taxon>Pseudaquabacterium</taxon>
    </lineage>
</organism>
<dbReference type="RefSeq" id="WP_341373627.1">
    <property type="nucleotide sequence ID" value="NZ_JBBUTF010000006.1"/>
</dbReference>
<comment type="caution">
    <text evidence="1">The sequence shown here is derived from an EMBL/GenBank/DDBJ whole genome shotgun (WGS) entry which is preliminary data.</text>
</comment>
<sequence>MHYTHIAFAVYSEIQTSDGQKHLGYAIHNLYQLDGRPDVSGLVVDYPVDFFSGAVELEAGVLIPSPTLQQRLLDVITSPRYQTLHEPACSVIANPYTLGRQNCTEFTLDVIQSAVYQTGDVQTIKTANRKYFTAQKVNVSPLKLTLGSLFSREVSLADQEGEPVTATFETIARYLGQYDQGANSFTVRPTAAAELPSPSQALR</sequence>
<accession>A0ABU9B7I1</accession>
<proteinExistence type="predicted"/>
<gene>
    <name evidence="1" type="ORF">AACH11_07695</name>
</gene>
<evidence type="ECO:0000313" key="1">
    <source>
        <dbReference type="EMBL" id="MEK8025840.1"/>
    </source>
</evidence>
<dbReference type="Proteomes" id="UP001368500">
    <property type="component" value="Unassembled WGS sequence"/>
</dbReference>
<dbReference type="Pfam" id="PF09916">
    <property type="entry name" value="DUF2145"/>
    <property type="match status" value="1"/>
</dbReference>
<dbReference type="EMBL" id="JBBUTF010000006">
    <property type="protein sequence ID" value="MEK8025840.1"/>
    <property type="molecule type" value="Genomic_DNA"/>
</dbReference>
<protein>
    <submittedName>
        <fullName evidence="1">DUF2145 domain-containing protein</fullName>
    </submittedName>
</protein>
<keyword evidence="2" id="KW-1185">Reference proteome</keyword>
<reference evidence="1 2" key="1">
    <citation type="submission" date="2024-04" db="EMBL/GenBank/DDBJ databases">
        <title>Novel species of the genus Ideonella isolated from streams.</title>
        <authorList>
            <person name="Lu H."/>
        </authorList>
    </citation>
    <scope>NUCLEOTIDE SEQUENCE [LARGE SCALE GENOMIC DNA]</scope>
    <source>
        <strain evidence="1 2">BYS139W</strain>
    </source>
</reference>
<name>A0ABU9B7I1_9BURK</name>
<dbReference type="InterPro" id="IPR014547">
    <property type="entry name" value="UCP028477"/>
</dbReference>